<dbReference type="Proteomes" id="UP000001302">
    <property type="component" value="Chromosome"/>
</dbReference>
<protein>
    <submittedName>
        <fullName evidence="2">Uncharacterized protein</fullName>
    </submittedName>
</protein>
<keyword evidence="1" id="KW-1133">Transmembrane helix</keyword>
<sequence length="80" mass="8718">MTHFFLSSVTLAQPVISEPTLPTPIGDEMPVATPTTYLIVLGVVVGLLTLAFILSRILGTGRRRHSDDEILPVPFDPGRY</sequence>
<dbReference type="EMBL" id="CP002156">
    <property type="protein sequence ID" value="ADM09598.1"/>
    <property type="molecule type" value="Genomic_DNA"/>
</dbReference>
<gene>
    <name evidence="2" type="ordered locus">PB2503_07714</name>
</gene>
<reference evidence="3" key="1">
    <citation type="submission" date="2010-08" db="EMBL/GenBank/DDBJ databases">
        <title>Genome sequence of Parvularcula bermudensis HTCC2503.</title>
        <authorList>
            <person name="Kang D.-M."/>
            <person name="Oh H.-M."/>
            <person name="Cho J.-C."/>
        </authorList>
    </citation>
    <scope>NUCLEOTIDE SEQUENCE [LARGE SCALE GENOMIC DNA]</scope>
    <source>
        <strain evidence="3">ATCC BAA-594 / HTCC2503 / KCTC 12087</strain>
    </source>
</reference>
<keyword evidence="1" id="KW-0472">Membrane</keyword>
<keyword evidence="3" id="KW-1185">Reference proteome</keyword>
<feature type="transmembrane region" description="Helical" evidence="1">
    <location>
        <begin position="36"/>
        <end position="54"/>
    </location>
</feature>
<organism evidence="2 3">
    <name type="scientific">Parvularcula bermudensis (strain ATCC BAA-594 / HTCC2503 / KCTC 12087)</name>
    <dbReference type="NCBI Taxonomy" id="314260"/>
    <lineage>
        <taxon>Bacteria</taxon>
        <taxon>Pseudomonadati</taxon>
        <taxon>Pseudomonadota</taxon>
        <taxon>Alphaproteobacteria</taxon>
        <taxon>Parvularculales</taxon>
        <taxon>Parvularculaceae</taxon>
        <taxon>Parvularcula</taxon>
    </lineage>
</organism>
<evidence type="ECO:0000313" key="3">
    <source>
        <dbReference type="Proteomes" id="UP000001302"/>
    </source>
</evidence>
<accession>E0TGH9</accession>
<dbReference type="AlphaFoldDB" id="E0TGH9"/>
<dbReference type="RefSeq" id="WP_013300572.1">
    <property type="nucleotide sequence ID" value="NC_014414.1"/>
</dbReference>
<proteinExistence type="predicted"/>
<reference evidence="2 3" key="2">
    <citation type="journal article" date="2011" name="J. Bacteriol.">
        <title>Complete genome sequence of strain HTCC2503T of Parvularcula bermudensis, the type species of the order "Parvularculales" in the class Alphaproteobacteria.</title>
        <authorList>
            <person name="Oh H.M."/>
            <person name="Kang I."/>
            <person name="Vergin K.L."/>
            <person name="Kang D."/>
            <person name="Rhee K.H."/>
            <person name="Giovannoni S.J."/>
            <person name="Cho J.C."/>
        </authorList>
    </citation>
    <scope>NUCLEOTIDE SEQUENCE [LARGE SCALE GENOMIC DNA]</scope>
    <source>
        <strain evidence="3">ATCC BAA-594 / HTCC2503 / KCTC 12087</strain>
    </source>
</reference>
<keyword evidence="1" id="KW-0812">Transmembrane</keyword>
<evidence type="ECO:0000256" key="1">
    <source>
        <dbReference type="SAM" id="Phobius"/>
    </source>
</evidence>
<name>E0TGH9_PARBH</name>
<dbReference type="KEGG" id="pbr:PB2503_07714"/>
<evidence type="ECO:0000313" key="2">
    <source>
        <dbReference type="EMBL" id="ADM09598.1"/>
    </source>
</evidence>
<dbReference type="HOGENOM" id="CLU_2586503_0_0_5"/>